<keyword evidence="2" id="KW-1185">Reference proteome</keyword>
<evidence type="ECO:0000313" key="2">
    <source>
        <dbReference type="Proteomes" id="UP000773462"/>
    </source>
</evidence>
<dbReference type="RefSeq" id="WP_036721808.1">
    <property type="nucleotide sequence ID" value="NZ_JAGGLV010000030.1"/>
</dbReference>
<reference evidence="1 2" key="1">
    <citation type="submission" date="2021-03" db="EMBL/GenBank/DDBJ databases">
        <title>Genomic Encyclopedia of Type Strains, Phase IV (KMG-IV): sequencing the most valuable type-strain genomes for metagenomic binning, comparative biology and taxonomic classification.</title>
        <authorList>
            <person name="Goeker M."/>
        </authorList>
    </citation>
    <scope>NUCLEOTIDE SEQUENCE [LARGE SCALE GENOMIC DNA]</scope>
    <source>
        <strain evidence="1 2">DSM 101953</strain>
    </source>
</reference>
<gene>
    <name evidence="1" type="ORF">J2Z70_005933</name>
</gene>
<sequence length="90" mass="10153">MNSIENEDQKQTQRETIRIYLGPNLRGGQLLQSTVFRSGIPSYLTPLMAEQPDVAELIVPVDEMTEVQERILQAGTAEYTVYQRLLGKGN</sequence>
<proteinExistence type="predicted"/>
<protein>
    <submittedName>
        <fullName evidence="1">Uncharacterized protein</fullName>
    </submittedName>
</protein>
<organism evidence="1 2">
    <name type="scientific">Paenibacillus silagei</name>
    <dbReference type="NCBI Taxonomy" id="1670801"/>
    <lineage>
        <taxon>Bacteria</taxon>
        <taxon>Bacillati</taxon>
        <taxon>Bacillota</taxon>
        <taxon>Bacilli</taxon>
        <taxon>Bacillales</taxon>
        <taxon>Paenibacillaceae</taxon>
        <taxon>Paenibacillus</taxon>
    </lineage>
</organism>
<accession>A0ABS4P218</accession>
<dbReference type="EMBL" id="JAGGLV010000030">
    <property type="protein sequence ID" value="MBP2115735.1"/>
    <property type="molecule type" value="Genomic_DNA"/>
</dbReference>
<dbReference type="Proteomes" id="UP000773462">
    <property type="component" value="Unassembled WGS sequence"/>
</dbReference>
<comment type="caution">
    <text evidence="1">The sequence shown here is derived from an EMBL/GenBank/DDBJ whole genome shotgun (WGS) entry which is preliminary data.</text>
</comment>
<name>A0ABS4P218_9BACL</name>
<evidence type="ECO:0000313" key="1">
    <source>
        <dbReference type="EMBL" id="MBP2115735.1"/>
    </source>
</evidence>